<dbReference type="Proteomes" id="UP000297454">
    <property type="component" value="Unassembled WGS sequence"/>
</dbReference>
<keyword evidence="8" id="KW-1185">Reference proteome</keyword>
<evidence type="ECO:0000256" key="5">
    <source>
        <dbReference type="ARBA" id="ARBA00023136"/>
    </source>
</evidence>
<gene>
    <name evidence="7" type="ORF">EQF91_03465</name>
</gene>
<dbReference type="EMBL" id="SCFR01000008">
    <property type="protein sequence ID" value="TFF66665.1"/>
    <property type="molecule type" value="Genomic_DNA"/>
</dbReference>
<feature type="transmembrane region" description="Helical" evidence="6">
    <location>
        <begin position="256"/>
        <end position="277"/>
    </location>
</feature>
<feature type="transmembrane region" description="Helical" evidence="6">
    <location>
        <begin position="92"/>
        <end position="112"/>
    </location>
</feature>
<name>A0A4R9C1U4_9FIRM</name>
<dbReference type="PIRSF" id="PIRSF035875">
    <property type="entry name" value="RNase_BN"/>
    <property type="match status" value="1"/>
</dbReference>
<proteinExistence type="predicted"/>
<feature type="transmembrane region" description="Helical" evidence="6">
    <location>
        <begin position="32"/>
        <end position="54"/>
    </location>
</feature>
<organism evidence="7 8">
    <name type="scientific">Helcococcus ovis</name>
    <dbReference type="NCBI Taxonomy" id="72026"/>
    <lineage>
        <taxon>Bacteria</taxon>
        <taxon>Bacillati</taxon>
        <taxon>Bacillota</taxon>
        <taxon>Tissierellia</taxon>
        <taxon>Tissierellales</taxon>
        <taxon>Peptoniphilaceae</taxon>
        <taxon>Helcococcus</taxon>
    </lineage>
</organism>
<reference evidence="7 8" key="1">
    <citation type="submission" date="2019-01" db="EMBL/GenBank/DDBJ databases">
        <title>Draft Genome Sequences of Helcococcus ovis Strains Isolated from the Uterus and Vagina of Dairy Cows with Metritis.</title>
        <authorList>
            <person name="Cunha F."/>
            <person name="Jeon S.J."/>
            <person name="Kutzer P."/>
            <person name="Galvao K.N."/>
        </authorList>
    </citation>
    <scope>NUCLEOTIDE SEQUENCE [LARGE SCALE GENOMIC DNA]</scope>
    <source>
        <strain evidence="7 8">KG-37</strain>
    </source>
</reference>
<comment type="caution">
    <text evidence="7">The sequence shown here is derived from an EMBL/GenBank/DDBJ whole genome shotgun (WGS) entry which is preliminary data.</text>
</comment>
<feature type="transmembrane region" description="Helical" evidence="6">
    <location>
        <begin position="213"/>
        <end position="236"/>
    </location>
</feature>
<evidence type="ECO:0000256" key="3">
    <source>
        <dbReference type="ARBA" id="ARBA00022692"/>
    </source>
</evidence>
<dbReference type="PANTHER" id="PTHR30213:SF0">
    <property type="entry name" value="UPF0761 MEMBRANE PROTEIN YIHY"/>
    <property type="match status" value="1"/>
</dbReference>
<feature type="transmembrane region" description="Helical" evidence="6">
    <location>
        <begin position="132"/>
        <end position="156"/>
    </location>
</feature>
<evidence type="ECO:0000256" key="2">
    <source>
        <dbReference type="ARBA" id="ARBA00022475"/>
    </source>
</evidence>
<dbReference type="AlphaFoldDB" id="A0A4R9C1U4"/>
<dbReference type="GO" id="GO:0005886">
    <property type="term" value="C:plasma membrane"/>
    <property type="evidence" value="ECO:0007669"/>
    <property type="project" value="UniProtKB-SubCell"/>
</dbReference>
<keyword evidence="5 6" id="KW-0472">Membrane</keyword>
<evidence type="ECO:0000313" key="7">
    <source>
        <dbReference type="EMBL" id="TFF66665.1"/>
    </source>
</evidence>
<accession>A0A4R9C1U4</accession>
<dbReference type="Pfam" id="PF03631">
    <property type="entry name" value="Virul_fac_BrkB"/>
    <property type="match status" value="1"/>
</dbReference>
<dbReference type="PANTHER" id="PTHR30213">
    <property type="entry name" value="INNER MEMBRANE PROTEIN YHJD"/>
    <property type="match status" value="1"/>
</dbReference>
<sequence length="298" mass="33818">MKGLIMKKIKNFVMYFIKLLTVSESDFASSFLAYYLLLSFIPLLAFLSQVLIYVTPNFESFIYNLMKSLPNDVNKIFMPIVKSIFNGQSSSLSLIAIGSSIWLGSRGFLGLVRSLNKIFDVNTKGKIPYYEVIFSIFYTIGFMIVIGSLLLFSVYNEKILSLVKNFTNNIIIIDKISAYLIDGIGNLMPMIISTILFVFFYRYAPSFEKGKRISFKLSLIGSIIATIGIALITFFYKFTNDTLQRSPSYYGSLGSILVALVWLLGICQIIIYGAVFIKTYKDVIIDKKNIKYLEDKSK</sequence>
<dbReference type="OrthoDB" id="1701034at2"/>
<evidence type="ECO:0000256" key="4">
    <source>
        <dbReference type="ARBA" id="ARBA00022989"/>
    </source>
</evidence>
<comment type="subcellular location">
    <subcellularLocation>
        <location evidence="1">Cell membrane</location>
        <topology evidence="1">Multi-pass membrane protein</topology>
    </subcellularLocation>
</comment>
<feature type="transmembrane region" description="Helical" evidence="6">
    <location>
        <begin position="176"/>
        <end position="201"/>
    </location>
</feature>
<dbReference type="InterPro" id="IPR017039">
    <property type="entry name" value="Virul_fac_BrkB"/>
</dbReference>
<evidence type="ECO:0000256" key="6">
    <source>
        <dbReference type="SAM" id="Phobius"/>
    </source>
</evidence>
<protein>
    <submittedName>
        <fullName evidence="7">YihY/virulence factor BrkB family protein</fullName>
    </submittedName>
</protein>
<keyword evidence="3 6" id="KW-0812">Transmembrane</keyword>
<keyword evidence="2" id="KW-1003">Cell membrane</keyword>
<keyword evidence="4 6" id="KW-1133">Transmembrane helix</keyword>
<evidence type="ECO:0000256" key="1">
    <source>
        <dbReference type="ARBA" id="ARBA00004651"/>
    </source>
</evidence>
<dbReference type="RefSeq" id="WP_134712000.1">
    <property type="nucleotide sequence ID" value="NZ_JBFNGA010000063.1"/>
</dbReference>
<evidence type="ECO:0000313" key="8">
    <source>
        <dbReference type="Proteomes" id="UP000297454"/>
    </source>
</evidence>